<dbReference type="Proteomes" id="UP000218023">
    <property type="component" value="Unassembled WGS sequence"/>
</dbReference>
<dbReference type="GO" id="GO:0009307">
    <property type="term" value="P:DNA restriction-modification system"/>
    <property type="evidence" value="ECO:0007669"/>
    <property type="project" value="UniProtKB-KW"/>
</dbReference>
<organism evidence="6 7">
    <name type="scientific">Paracoccus salipaludis</name>
    <dbReference type="NCBI Taxonomy" id="2032623"/>
    <lineage>
        <taxon>Bacteria</taxon>
        <taxon>Pseudomonadati</taxon>
        <taxon>Pseudomonadota</taxon>
        <taxon>Alphaproteobacteria</taxon>
        <taxon>Rhodobacterales</taxon>
        <taxon>Paracoccaceae</taxon>
        <taxon>Paracoccus</taxon>
    </lineage>
</organism>
<dbReference type="EMBL" id="NSJZ01000001">
    <property type="protein sequence ID" value="PAU99069.1"/>
    <property type="molecule type" value="Genomic_DNA"/>
</dbReference>
<evidence type="ECO:0000256" key="2">
    <source>
        <dbReference type="ARBA" id="ARBA00022747"/>
    </source>
</evidence>
<dbReference type="PANTHER" id="PTHR43140:SF1">
    <property type="entry name" value="TYPE I RESTRICTION ENZYME ECOKI SPECIFICITY SUBUNIT"/>
    <property type="match status" value="1"/>
</dbReference>
<comment type="similarity">
    <text evidence="1">Belongs to the type-I restriction system S methylase family.</text>
</comment>
<dbReference type="Pfam" id="PF01420">
    <property type="entry name" value="Methylase_S"/>
    <property type="match status" value="1"/>
</dbReference>
<evidence type="ECO:0000256" key="4">
    <source>
        <dbReference type="SAM" id="Coils"/>
    </source>
</evidence>
<dbReference type="PANTHER" id="PTHR43140">
    <property type="entry name" value="TYPE-1 RESTRICTION ENZYME ECOKI SPECIFICITY PROTEIN"/>
    <property type="match status" value="1"/>
</dbReference>
<keyword evidence="2" id="KW-0680">Restriction system</keyword>
<dbReference type="Gene3D" id="3.90.220.20">
    <property type="entry name" value="DNA methylase specificity domains"/>
    <property type="match status" value="1"/>
</dbReference>
<feature type="coiled-coil region" evidence="4">
    <location>
        <begin position="169"/>
        <end position="203"/>
    </location>
</feature>
<name>A0A2A2GPT9_9RHOB</name>
<evidence type="ECO:0000259" key="5">
    <source>
        <dbReference type="Pfam" id="PF01420"/>
    </source>
</evidence>
<evidence type="ECO:0000313" key="6">
    <source>
        <dbReference type="EMBL" id="PAU99069.1"/>
    </source>
</evidence>
<dbReference type="OrthoDB" id="164285at2"/>
<evidence type="ECO:0000313" key="7">
    <source>
        <dbReference type="Proteomes" id="UP000218023"/>
    </source>
</evidence>
<protein>
    <recommendedName>
        <fullName evidence="5">Type I restriction modification DNA specificity domain-containing protein</fullName>
    </recommendedName>
</protein>
<evidence type="ECO:0000256" key="3">
    <source>
        <dbReference type="ARBA" id="ARBA00023125"/>
    </source>
</evidence>
<proteinExistence type="inferred from homology"/>
<dbReference type="CDD" id="cd17283">
    <property type="entry name" value="RMtype1_S_Hpy180ORF7835P_TRD2-CR2_like"/>
    <property type="match status" value="1"/>
</dbReference>
<dbReference type="SUPFAM" id="SSF116734">
    <property type="entry name" value="DNA methylase specificity domain"/>
    <property type="match status" value="1"/>
</dbReference>
<sequence length="215" mass="23867">MQSAFVTRAIENAAEGHSSRLKLGEFCNIARGGSPRPIKKYLTASSNGINWIKISDASASGQFIEVTREKIIPEGVSRSRFVRSGAFLLTNSMSFGRPYVLRTDGCIHDGWLVLEPDYSRVEQDFLYYLLGSSQVYGNFDRLAAGSTVRNLNIGLVSNVVVTLPSVQRQKEAVSKIAKHSKKIQALERLYDRHLADIADLRQSLLQRAFSGQLTT</sequence>
<keyword evidence="4" id="KW-0175">Coiled coil</keyword>
<dbReference type="InterPro" id="IPR051212">
    <property type="entry name" value="Type-I_RE_S_subunit"/>
</dbReference>
<gene>
    <name evidence="6" type="ORF">CK240_01530</name>
</gene>
<dbReference type="InterPro" id="IPR000055">
    <property type="entry name" value="Restrct_endonuc_typeI_TRD"/>
</dbReference>
<dbReference type="InterPro" id="IPR044946">
    <property type="entry name" value="Restrct_endonuc_typeI_TRD_sf"/>
</dbReference>
<accession>A0A2A2GPT9</accession>
<evidence type="ECO:0000256" key="1">
    <source>
        <dbReference type="ARBA" id="ARBA00010923"/>
    </source>
</evidence>
<reference evidence="6 7" key="1">
    <citation type="submission" date="2017-09" db="EMBL/GenBank/DDBJ databases">
        <title>Paracoccus alkalisoli sp. nov., isolated from saline alkaline soil.</title>
        <authorList>
            <person name="Dong X."/>
            <person name="Zhang G."/>
        </authorList>
    </citation>
    <scope>NUCLEOTIDE SEQUENCE [LARGE SCALE GENOMIC DNA]</scope>
    <source>
        <strain evidence="6 7">WN007</strain>
    </source>
</reference>
<keyword evidence="7" id="KW-1185">Reference proteome</keyword>
<dbReference type="GO" id="GO:0003677">
    <property type="term" value="F:DNA binding"/>
    <property type="evidence" value="ECO:0007669"/>
    <property type="project" value="UniProtKB-KW"/>
</dbReference>
<keyword evidence="3" id="KW-0238">DNA-binding</keyword>
<dbReference type="AlphaFoldDB" id="A0A2A2GPT9"/>
<feature type="domain" description="Type I restriction modification DNA specificity" evidence="5">
    <location>
        <begin position="22"/>
        <end position="187"/>
    </location>
</feature>
<comment type="caution">
    <text evidence="6">The sequence shown here is derived from an EMBL/GenBank/DDBJ whole genome shotgun (WGS) entry which is preliminary data.</text>
</comment>